<evidence type="ECO:0000256" key="4">
    <source>
        <dbReference type="ARBA" id="ARBA00022481"/>
    </source>
</evidence>
<keyword evidence="6 11" id="KW-0812">Transmembrane</keyword>
<keyword evidence="4" id="KW-0488">Methylation</keyword>
<dbReference type="GO" id="GO:0015628">
    <property type="term" value="P:protein secretion by the type II secretion system"/>
    <property type="evidence" value="ECO:0007669"/>
    <property type="project" value="InterPro"/>
</dbReference>
<protein>
    <recommendedName>
        <fullName evidence="2">Type II secretion system protein H</fullName>
    </recommendedName>
    <alternativeName>
        <fullName evidence="10">General secretion pathway protein H</fullName>
    </alternativeName>
</protein>
<evidence type="ECO:0000256" key="5">
    <source>
        <dbReference type="ARBA" id="ARBA00022519"/>
    </source>
</evidence>
<dbReference type="GO" id="GO:0005886">
    <property type="term" value="C:plasma membrane"/>
    <property type="evidence" value="ECO:0007669"/>
    <property type="project" value="UniProtKB-SubCell"/>
</dbReference>
<dbReference type="EMBL" id="SAWY01000005">
    <property type="protein sequence ID" value="TPH18165.1"/>
    <property type="molecule type" value="Genomic_DNA"/>
</dbReference>
<dbReference type="InterPro" id="IPR012902">
    <property type="entry name" value="N_methyl_site"/>
</dbReference>
<evidence type="ECO:0000313" key="13">
    <source>
        <dbReference type="EMBL" id="TPH18165.1"/>
    </source>
</evidence>
<keyword evidence="7 11" id="KW-1133">Transmembrane helix</keyword>
<comment type="subcellular location">
    <subcellularLocation>
        <location evidence="1">Cell inner membrane</location>
        <topology evidence="1">Single-pass membrane protein</topology>
    </subcellularLocation>
</comment>
<evidence type="ECO:0000256" key="8">
    <source>
        <dbReference type="ARBA" id="ARBA00023136"/>
    </source>
</evidence>
<dbReference type="InterPro" id="IPR022346">
    <property type="entry name" value="T2SS_GspH"/>
</dbReference>
<organism evidence="13 14">
    <name type="scientific">Litorilituus lipolyticus</name>
    <dbReference type="NCBI Taxonomy" id="2491017"/>
    <lineage>
        <taxon>Bacteria</taxon>
        <taxon>Pseudomonadati</taxon>
        <taxon>Pseudomonadota</taxon>
        <taxon>Gammaproteobacteria</taxon>
        <taxon>Alteromonadales</taxon>
        <taxon>Colwelliaceae</taxon>
        <taxon>Litorilituus</taxon>
    </lineage>
</organism>
<evidence type="ECO:0000256" key="6">
    <source>
        <dbReference type="ARBA" id="ARBA00022692"/>
    </source>
</evidence>
<evidence type="ECO:0000259" key="12">
    <source>
        <dbReference type="Pfam" id="PF12019"/>
    </source>
</evidence>
<evidence type="ECO:0000256" key="7">
    <source>
        <dbReference type="ARBA" id="ARBA00022989"/>
    </source>
</evidence>
<evidence type="ECO:0000256" key="11">
    <source>
        <dbReference type="SAM" id="Phobius"/>
    </source>
</evidence>
<dbReference type="Pfam" id="PF07963">
    <property type="entry name" value="N_methyl"/>
    <property type="match status" value="1"/>
</dbReference>
<evidence type="ECO:0000256" key="10">
    <source>
        <dbReference type="ARBA" id="ARBA00030775"/>
    </source>
</evidence>
<evidence type="ECO:0000256" key="1">
    <source>
        <dbReference type="ARBA" id="ARBA00004377"/>
    </source>
</evidence>
<dbReference type="Gene3D" id="3.55.40.10">
    <property type="entry name" value="minor pseudopilin epsh domain"/>
    <property type="match status" value="1"/>
</dbReference>
<evidence type="ECO:0000313" key="14">
    <source>
        <dbReference type="Proteomes" id="UP000315303"/>
    </source>
</evidence>
<dbReference type="NCBIfam" id="TIGR02532">
    <property type="entry name" value="IV_pilin_GFxxxE"/>
    <property type="match status" value="1"/>
</dbReference>
<keyword evidence="3" id="KW-1003">Cell membrane</keyword>
<keyword evidence="14" id="KW-1185">Reference proteome</keyword>
<dbReference type="GO" id="GO:0015627">
    <property type="term" value="C:type II protein secretion system complex"/>
    <property type="evidence" value="ECO:0007669"/>
    <property type="project" value="InterPro"/>
</dbReference>
<feature type="domain" description="General secretion pathway GspH" evidence="12">
    <location>
        <begin position="63"/>
        <end position="169"/>
    </location>
</feature>
<gene>
    <name evidence="13" type="ORF">EPA86_03375</name>
</gene>
<comment type="similarity">
    <text evidence="9">Belongs to the GSP H family.</text>
</comment>
<keyword evidence="8 11" id="KW-0472">Membrane</keyword>
<dbReference type="Pfam" id="PF12019">
    <property type="entry name" value="GspH"/>
    <property type="match status" value="1"/>
</dbReference>
<dbReference type="InterPro" id="IPR045584">
    <property type="entry name" value="Pilin-like"/>
</dbReference>
<accession>A0A502L6R9</accession>
<comment type="caution">
    <text evidence="13">The sequence shown here is derived from an EMBL/GenBank/DDBJ whole genome shotgun (WGS) entry which is preliminary data.</text>
</comment>
<sequence length="194" mass="20763">MQADKLKNLTTVTPSLSRAAKKKTVGFTLIEFMVTLVIAGIITTIALPNLGEFIVKMRVGNEVSEMQRLLMTARNMAINTEQNVTVCPMNANACTGANNWLGNIGVIAADGTVIKQKEAISSGDNLVFADNNITYSATGLSNNNNIATFSYCPKGKVKLSRGVTITISGRSYLSEDINGDGRHQDRTGANIDCS</sequence>
<dbReference type="RefSeq" id="WP_140601884.1">
    <property type="nucleotide sequence ID" value="NZ_SAWY01000005.1"/>
</dbReference>
<reference evidence="13 14" key="1">
    <citation type="submission" date="2019-01" db="EMBL/GenBank/DDBJ databases">
        <title>Litorilituus lipolytica sp. nov., isolated from intertidal sand of the Yellow Sea in China.</title>
        <authorList>
            <person name="Liu A."/>
        </authorList>
    </citation>
    <scope>NUCLEOTIDE SEQUENCE [LARGE SCALE GENOMIC DNA]</scope>
    <source>
        <strain evidence="13 14">RZ04</strain>
    </source>
</reference>
<evidence type="ECO:0000256" key="2">
    <source>
        <dbReference type="ARBA" id="ARBA00021549"/>
    </source>
</evidence>
<dbReference type="AlphaFoldDB" id="A0A502L6R9"/>
<dbReference type="SUPFAM" id="SSF54523">
    <property type="entry name" value="Pili subunits"/>
    <property type="match status" value="1"/>
</dbReference>
<feature type="transmembrane region" description="Helical" evidence="11">
    <location>
        <begin position="25"/>
        <end position="47"/>
    </location>
</feature>
<keyword evidence="5" id="KW-0997">Cell inner membrane</keyword>
<name>A0A502L6R9_9GAMM</name>
<dbReference type="Proteomes" id="UP000315303">
    <property type="component" value="Unassembled WGS sequence"/>
</dbReference>
<proteinExistence type="inferred from homology"/>
<evidence type="ECO:0000256" key="3">
    <source>
        <dbReference type="ARBA" id="ARBA00022475"/>
    </source>
</evidence>
<evidence type="ECO:0000256" key="9">
    <source>
        <dbReference type="ARBA" id="ARBA00025772"/>
    </source>
</evidence>
<dbReference type="OrthoDB" id="6315619at2"/>